<keyword evidence="2" id="KW-1185">Reference proteome</keyword>
<dbReference type="Proteomes" id="UP000199034">
    <property type="component" value="Unassembled WGS sequence"/>
</dbReference>
<accession>A0A1G6LG22</accession>
<protein>
    <submittedName>
        <fullName evidence="1">Uncharacterized protein</fullName>
    </submittedName>
</protein>
<reference evidence="1 2" key="1">
    <citation type="submission" date="2016-10" db="EMBL/GenBank/DDBJ databases">
        <authorList>
            <person name="de Groot N.N."/>
        </authorList>
    </citation>
    <scope>NUCLEOTIDE SEQUENCE [LARGE SCALE GENOMIC DNA]</scope>
    <source>
        <strain evidence="1 2">CGMCC 4.6858</strain>
    </source>
</reference>
<proteinExistence type="predicted"/>
<sequence length="378" mass="41357">MSHRRRRTIVLALLLGGSVLPLATAPPAQAAQGCLHDVPVVPILTPAGCDDTTPPVTELGTTAPRITASGWINKRTLRVGYTGRHSDADPDPIAFQCSLGTDPAVPTDQEWYDCPEDRVFRRITPSTTPYVLWIRAVDSADLSVRWSDGNLLSSNDEPVDDVDPTPVRLTFRIDNVAPDTRVAGLPRDPFRPDLPMVGTARPRLRLSATEAATFQCTVNGVDVPCTGGTTTLPALRPGDQVLQVAAVDRAGNVDPSPATVRFAVPANLAPRGRTPGWKQVRRRGYLGGDYLRSSRPDARMVLRVGRFRELRLLATTGPRAGVVEVRLGRRWQRVDLRRTTTTVHDQVRVRDHRAAPLPGRVEIRVVRGRVQLDGILAH</sequence>
<dbReference type="PROSITE" id="PS51318">
    <property type="entry name" value="TAT"/>
    <property type="match status" value="1"/>
</dbReference>
<organism evidence="1 2">
    <name type="scientific">Nocardioides lianchengensis</name>
    <dbReference type="NCBI Taxonomy" id="1045774"/>
    <lineage>
        <taxon>Bacteria</taxon>
        <taxon>Bacillati</taxon>
        <taxon>Actinomycetota</taxon>
        <taxon>Actinomycetes</taxon>
        <taxon>Propionibacteriales</taxon>
        <taxon>Nocardioidaceae</taxon>
        <taxon>Nocardioides</taxon>
    </lineage>
</organism>
<dbReference type="OrthoDB" id="5145222at2"/>
<dbReference type="RefSeq" id="WP_090851434.1">
    <property type="nucleotide sequence ID" value="NZ_FMZM01000002.1"/>
</dbReference>
<dbReference type="PROSITE" id="PS51257">
    <property type="entry name" value="PROKAR_LIPOPROTEIN"/>
    <property type="match status" value="1"/>
</dbReference>
<dbReference type="STRING" id="1045774.SAMN05421872_102233"/>
<dbReference type="AlphaFoldDB" id="A0A1G6LG22"/>
<evidence type="ECO:0000313" key="1">
    <source>
        <dbReference type="EMBL" id="SDC42154.1"/>
    </source>
</evidence>
<evidence type="ECO:0000313" key="2">
    <source>
        <dbReference type="Proteomes" id="UP000199034"/>
    </source>
</evidence>
<name>A0A1G6LG22_9ACTN</name>
<gene>
    <name evidence="1" type="ORF">SAMN05421872_102233</name>
</gene>
<dbReference type="EMBL" id="FMZM01000002">
    <property type="protein sequence ID" value="SDC42154.1"/>
    <property type="molecule type" value="Genomic_DNA"/>
</dbReference>
<dbReference type="InterPro" id="IPR006311">
    <property type="entry name" value="TAT_signal"/>
</dbReference>